<dbReference type="EMBL" id="FZOJ01000002">
    <property type="protein sequence ID" value="SNR95042.1"/>
    <property type="molecule type" value="Genomic_DNA"/>
</dbReference>
<accession>A0A239AI58</accession>
<protein>
    <submittedName>
        <fullName evidence="5">Carbohydrate ABC transporter substrate-binding protein, CUT1 family</fullName>
    </submittedName>
</protein>
<dbReference type="GO" id="GO:0055052">
    <property type="term" value="C:ATP-binding cassette (ABC) transporter complex, substrate-binding subunit-containing"/>
    <property type="evidence" value="ECO:0007669"/>
    <property type="project" value="TreeGrafter"/>
</dbReference>
<dbReference type="OrthoDB" id="9766758at2"/>
<feature type="chain" id="PRO_5012421342" evidence="4">
    <location>
        <begin position="31"/>
        <end position="413"/>
    </location>
</feature>
<evidence type="ECO:0000256" key="1">
    <source>
        <dbReference type="ARBA" id="ARBA00008520"/>
    </source>
</evidence>
<name>A0A239AI58_9FIRM</name>
<evidence type="ECO:0000256" key="3">
    <source>
        <dbReference type="ARBA" id="ARBA00022729"/>
    </source>
</evidence>
<reference evidence="6" key="1">
    <citation type="submission" date="2017-06" db="EMBL/GenBank/DDBJ databases">
        <authorList>
            <person name="Varghese N."/>
            <person name="Submissions S."/>
        </authorList>
    </citation>
    <scope>NUCLEOTIDE SEQUENCE [LARGE SCALE GENOMIC DNA]</scope>
    <source>
        <strain evidence="6">SCA</strain>
    </source>
</reference>
<feature type="signal peptide" evidence="4">
    <location>
        <begin position="1"/>
        <end position="30"/>
    </location>
</feature>
<dbReference type="AlphaFoldDB" id="A0A239AI58"/>
<evidence type="ECO:0000313" key="5">
    <source>
        <dbReference type="EMBL" id="SNR95042.1"/>
    </source>
</evidence>
<dbReference type="GO" id="GO:1901982">
    <property type="term" value="F:maltose binding"/>
    <property type="evidence" value="ECO:0007669"/>
    <property type="project" value="TreeGrafter"/>
</dbReference>
<organism evidence="5 6">
    <name type="scientific">Anaerovirgula multivorans</name>
    <dbReference type="NCBI Taxonomy" id="312168"/>
    <lineage>
        <taxon>Bacteria</taxon>
        <taxon>Bacillati</taxon>
        <taxon>Bacillota</taxon>
        <taxon>Clostridia</taxon>
        <taxon>Peptostreptococcales</taxon>
        <taxon>Natronincolaceae</taxon>
        <taxon>Anaerovirgula</taxon>
    </lineage>
</organism>
<sequence>MKKASKTLSFMLMTVLLLTMVVGCGSNAPADGEPAAEEAKVLNVSMALGESEWEVMRRDVFPVFEEKHNVKIQAVQIEAADLVTKLEAMNQAGKMEIDIITQDNMQLAQLVDKGLVEDLSDFKDKIPSSILPSLVPVGEFEGKLYFMPYRPNVEINFYNETKFQEYGLEIPKTWNDLMNVAKKFHEEEGIGRVAIKGTLDACTTVHLFEFIRQAGGDPMILNDEGSIKAYTFLQEIWPYLSPDTPRANWNTMNKYLATESVYYGANWPFGVNVIVQEGGKEEVKAHGGFSGPARESKVLGGEVIGIPVGSPNRDLAVEFTEFLMSKETQEILVSKLGWPACREDAYGQVEAWQKPYFEAVNEALKSAEARPNVVYWDTLDKALNDALREIAMEGKDVKETLDKHAQVIADAKK</sequence>
<dbReference type="InterPro" id="IPR006059">
    <property type="entry name" value="SBP"/>
</dbReference>
<dbReference type="PROSITE" id="PS51257">
    <property type="entry name" value="PROKAR_LIPOPROTEIN"/>
    <property type="match status" value="1"/>
</dbReference>
<gene>
    <name evidence="5" type="ORF">SAMN05446037_100242</name>
</gene>
<dbReference type="Gene3D" id="3.40.190.10">
    <property type="entry name" value="Periplasmic binding protein-like II"/>
    <property type="match status" value="1"/>
</dbReference>
<dbReference type="Pfam" id="PF13416">
    <property type="entry name" value="SBP_bac_8"/>
    <property type="match status" value="1"/>
</dbReference>
<keyword evidence="2" id="KW-0813">Transport</keyword>
<evidence type="ECO:0000256" key="2">
    <source>
        <dbReference type="ARBA" id="ARBA00022448"/>
    </source>
</evidence>
<keyword evidence="6" id="KW-1185">Reference proteome</keyword>
<evidence type="ECO:0000313" key="6">
    <source>
        <dbReference type="Proteomes" id="UP000198304"/>
    </source>
</evidence>
<keyword evidence="3 4" id="KW-0732">Signal</keyword>
<dbReference type="PANTHER" id="PTHR30061">
    <property type="entry name" value="MALTOSE-BINDING PERIPLASMIC PROTEIN"/>
    <property type="match status" value="1"/>
</dbReference>
<dbReference type="RefSeq" id="WP_089281249.1">
    <property type="nucleotide sequence ID" value="NZ_FZOJ01000002.1"/>
</dbReference>
<comment type="similarity">
    <text evidence="1">Belongs to the bacterial solute-binding protein 1 family.</text>
</comment>
<proteinExistence type="inferred from homology"/>
<dbReference type="GO" id="GO:0042956">
    <property type="term" value="P:maltodextrin transmembrane transport"/>
    <property type="evidence" value="ECO:0007669"/>
    <property type="project" value="TreeGrafter"/>
</dbReference>
<dbReference type="GO" id="GO:0015768">
    <property type="term" value="P:maltose transport"/>
    <property type="evidence" value="ECO:0007669"/>
    <property type="project" value="TreeGrafter"/>
</dbReference>
<dbReference type="SUPFAM" id="SSF53850">
    <property type="entry name" value="Periplasmic binding protein-like II"/>
    <property type="match status" value="1"/>
</dbReference>
<dbReference type="Proteomes" id="UP000198304">
    <property type="component" value="Unassembled WGS sequence"/>
</dbReference>
<dbReference type="PANTHER" id="PTHR30061:SF50">
    <property type="entry name" value="MALTOSE_MALTODEXTRIN-BINDING PERIPLASMIC PROTEIN"/>
    <property type="match status" value="1"/>
</dbReference>
<evidence type="ECO:0000256" key="4">
    <source>
        <dbReference type="SAM" id="SignalP"/>
    </source>
</evidence>